<protein>
    <submittedName>
        <fullName evidence="5">Glycosyltransferase</fullName>
        <ecNumber evidence="5">2.4.-.-</ecNumber>
    </submittedName>
</protein>
<evidence type="ECO:0000313" key="5">
    <source>
        <dbReference type="EMBL" id="MBU3030378.1"/>
    </source>
</evidence>
<evidence type="ECO:0000259" key="4">
    <source>
        <dbReference type="Pfam" id="PF00535"/>
    </source>
</evidence>
<dbReference type="PANTHER" id="PTHR43179">
    <property type="entry name" value="RHAMNOSYLTRANSFERASE WBBL"/>
    <property type="match status" value="1"/>
</dbReference>
<dbReference type="EMBL" id="JAHKNG010000013">
    <property type="protein sequence ID" value="MBU3030378.1"/>
    <property type="molecule type" value="Genomic_DNA"/>
</dbReference>
<feature type="domain" description="Glycosyltransferase 2-like" evidence="4">
    <location>
        <begin position="57"/>
        <end position="193"/>
    </location>
</feature>
<evidence type="ECO:0000256" key="2">
    <source>
        <dbReference type="ARBA" id="ARBA00022676"/>
    </source>
</evidence>
<gene>
    <name evidence="5" type="ORF">KNW02_09630</name>
</gene>
<dbReference type="Pfam" id="PF00535">
    <property type="entry name" value="Glycos_transf_2"/>
    <property type="match status" value="1"/>
</dbReference>
<evidence type="ECO:0000256" key="3">
    <source>
        <dbReference type="ARBA" id="ARBA00022679"/>
    </source>
</evidence>
<evidence type="ECO:0000256" key="1">
    <source>
        <dbReference type="ARBA" id="ARBA00006739"/>
    </source>
</evidence>
<comment type="caution">
    <text evidence="5">The sequence shown here is derived from an EMBL/GenBank/DDBJ whole genome shotgun (WGS) entry which is preliminary data.</text>
</comment>
<reference evidence="5" key="1">
    <citation type="submission" date="2021-06" db="EMBL/GenBank/DDBJ databases">
        <title>Paracoccus bacterium XHP0099 sp. nov., isolated from the surface waters of the Yellow Sea.</title>
        <authorList>
            <person name="Xue H."/>
            <person name="Zhang D."/>
        </authorList>
    </citation>
    <scope>NUCLEOTIDE SEQUENCE</scope>
    <source>
        <strain evidence="5">XHP0099</strain>
    </source>
</reference>
<evidence type="ECO:0000313" key="6">
    <source>
        <dbReference type="Proteomes" id="UP001166191"/>
    </source>
</evidence>
<proteinExistence type="inferred from homology"/>
<dbReference type="InterPro" id="IPR001173">
    <property type="entry name" value="Glyco_trans_2-like"/>
</dbReference>
<name>A0ABS6AIK4_9RHOB</name>
<dbReference type="Proteomes" id="UP001166191">
    <property type="component" value="Unassembled WGS sequence"/>
</dbReference>
<organism evidence="5 6">
    <name type="scientific">Paracoccus marinaquae</name>
    <dbReference type="NCBI Taxonomy" id="2841926"/>
    <lineage>
        <taxon>Bacteria</taxon>
        <taxon>Pseudomonadati</taxon>
        <taxon>Pseudomonadota</taxon>
        <taxon>Alphaproteobacteria</taxon>
        <taxon>Rhodobacterales</taxon>
        <taxon>Paracoccaceae</taxon>
        <taxon>Paracoccus</taxon>
    </lineage>
</organism>
<comment type="similarity">
    <text evidence="1">Belongs to the glycosyltransferase 2 family.</text>
</comment>
<dbReference type="EC" id="2.4.-.-" evidence="5"/>
<dbReference type="GO" id="GO:0016757">
    <property type="term" value="F:glycosyltransferase activity"/>
    <property type="evidence" value="ECO:0007669"/>
    <property type="project" value="UniProtKB-KW"/>
</dbReference>
<keyword evidence="2 5" id="KW-0328">Glycosyltransferase</keyword>
<accession>A0ABS6AIK4</accession>
<dbReference type="PANTHER" id="PTHR43179:SF12">
    <property type="entry name" value="GALACTOFURANOSYLTRANSFERASE GLFT2"/>
    <property type="match status" value="1"/>
</dbReference>
<sequence>MGRSRPALHLLKTSHADHTLSTRLGHDARWCAVEPVPAPGLSADRTDRAKVLRLAAVVVTHQRLGKLRETVARLLAQPVDHLLVFDNASTDGTAEWLGGITDPRLILRRSAQNLGGAGGFSEALREVRDRLDPDWVVVMDDDGRPAPGAMAAFRAMDRTGWDAVGAAVFHPDGRICEMNRPYRNPFWRGAEFLRTLSGGGRRGFHLQDPAYAPDAPLVEVDMASFVGLFLSRAALNRAGLPDPRLFIYGDDQLYTLTMRRRGLRIGFAPGIRFEHDTEAMQGATGLVLNPVWKVYYMYRNALIAYRVAAGPFFWPLVPVLAVKWRRKARDYGAEAGRFRRVLAVAMRDGLAGRLDRSHEDVLMLAE</sequence>
<keyword evidence="6" id="KW-1185">Reference proteome</keyword>
<keyword evidence="3 5" id="KW-0808">Transferase</keyword>